<reference evidence="1 2" key="1">
    <citation type="submission" date="2021-03" db="EMBL/GenBank/DDBJ databases">
        <title>Five novel Rahnella species.</title>
        <authorList>
            <person name="Brady C."/>
            <person name="Asselin J."/>
            <person name="Beer S."/>
            <person name="Bruberg M.B."/>
            <person name="Crampton B."/>
            <person name="Venter S."/>
            <person name="Arnold D."/>
            <person name="Denman S."/>
        </authorList>
    </citation>
    <scope>NUCLEOTIDE SEQUENCE [LARGE SCALE GENOMIC DNA]</scope>
    <source>
        <strain evidence="1 2">H11b</strain>
    </source>
</reference>
<name>A0ABS6LX27_9GAMM</name>
<proteinExistence type="predicted"/>
<protein>
    <submittedName>
        <fullName evidence="1">Uncharacterized protein</fullName>
    </submittedName>
</protein>
<dbReference type="Proteomes" id="UP000734343">
    <property type="component" value="Unassembled WGS sequence"/>
</dbReference>
<dbReference type="InterPro" id="IPR053855">
    <property type="entry name" value="DUF6931"/>
</dbReference>
<dbReference type="Pfam" id="PF22011">
    <property type="entry name" value="DUF6931"/>
    <property type="match status" value="1"/>
</dbReference>
<evidence type="ECO:0000313" key="1">
    <source>
        <dbReference type="EMBL" id="MBU9856569.1"/>
    </source>
</evidence>
<gene>
    <name evidence="1" type="ORF">J1778_14915</name>
</gene>
<keyword evidence="2" id="KW-1185">Reference proteome</keyword>
<dbReference type="RefSeq" id="WP_217173834.1">
    <property type="nucleotide sequence ID" value="NZ_CP126169.1"/>
</dbReference>
<organism evidence="1 2">
    <name type="scientific">Rahnella bonaserana</name>
    <dbReference type="NCBI Taxonomy" id="2816248"/>
    <lineage>
        <taxon>Bacteria</taxon>
        <taxon>Pseudomonadati</taxon>
        <taxon>Pseudomonadota</taxon>
        <taxon>Gammaproteobacteria</taxon>
        <taxon>Enterobacterales</taxon>
        <taxon>Yersiniaceae</taxon>
        <taxon>Rahnella</taxon>
    </lineage>
</organism>
<evidence type="ECO:0000313" key="2">
    <source>
        <dbReference type="Proteomes" id="UP000734343"/>
    </source>
</evidence>
<dbReference type="EMBL" id="JAFMOW010000064">
    <property type="protein sequence ID" value="MBU9856569.1"/>
    <property type="molecule type" value="Genomic_DNA"/>
</dbReference>
<sequence>MKEQLLTPEALAVYNSLQSGAENASQLMMAEKWEDALASIVADSPQEKLMAWALQQTLNHMTSHEQPVQQCASEIQQWLAERDDARRFRVFQLAEKLGFDTPVGALGLSLFWMDGSMTPAEFDAVYPEPHLSRLMLLCALKLLSIEIAAEDPPLKGAQTLLAEWRAAQGGY</sequence>
<accession>A0ABS6LX27</accession>
<comment type="caution">
    <text evidence="1">The sequence shown here is derived from an EMBL/GenBank/DDBJ whole genome shotgun (WGS) entry which is preliminary data.</text>
</comment>